<proteinExistence type="predicted"/>
<keyword evidence="3" id="KW-1185">Reference proteome</keyword>
<evidence type="ECO:0000313" key="3">
    <source>
        <dbReference type="Proteomes" id="UP001172457"/>
    </source>
</evidence>
<dbReference type="PANTHER" id="PTHR31513">
    <property type="entry name" value="EPHRIN TYPE-B RECEPTOR"/>
    <property type="match status" value="1"/>
</dbReference>
<name>A0AA38SN32_9ASTR</name>
<dbReference type="EMBL" id="JARYMX010000008">
    <property type="protein sequence ID" value="KAJ9538936.1"/>
    <property type="molecule type" value="Genomic_DNA"/>
</dbReference>
<keyword evidence="1" id="KW-0472">Membrane</keyword>
<feature type="transmembrane region" description="Helical" evidence="1">
    <location>
        <begin position="63"/>
        <end position="84"/>
    </location>
</feature>
<feature type="transmembrane region" description="Helical" evidence="1">
    <location>
        <begin position="27"/>
        <end position="51"/>
    </location>
</feature>
<gene>
    <name evidence="2" type="ORF">OSB04_031669</name>
</gene>
<dbReference type="AlphaFoldDB" id="A0AA38SN32"/>
<reference evidence="2" key="1">
    <citation type="submission" date="2023-03" db="EMBL/GenBank/DDBJ databases">
        <title>Chromosome-scale reference genome and RAD-based genetic map of yellow starthistle (Centaurea solstitialis) reveal putative structural variation and QTLs associated with invader traits.</title>
        <authorList>
            <person name="Reatini B."/>
            <person name="Cang F.A."/>
            <person name="Jiang Q."/>
            <person name="Mckibben M.T.W."/>
            <person name="Barker M.S."/>
            <person name="Rieseberg L.H."/>
            <person name="Dlugosch K.M."/>
        </authorList>
    </citation>
    <scope>NUCLEOTIDE SEQUENCE</scope>
    <source>
        <strain evidence="2">CAN-66</strain>
        <tissue evidence="2">Leaf</tissue>
    </source>
</reference>
<evidence type="ECO:0000256" key="1">
    <source>
        <dbReference type="SAM" id="Phobius"/>
    </source>
</evidence>
<comment type="caution">
    <text evidence="2">The sequence shown here is derived from an EMBL/GenBank/DDBJ whole genome shotgun (WGS) entry which is preliminary data.</text>
</comment>
<sequence length="94" mass="10357">MSILLLGDFILVLLMLLQLYSNSSLDFFLVLCLPPLGILLPFPTGISALFSHAPKRSSGLARFYALWNITSLVNVVSGVCLPLNNSIKRQPLNR</sequence>
<keyword evidence="1" id="KW-0812">Transmembrane</keyword>
<accession>A0AA38SN32</accession>
<protein>
    <submittedName>
        <fullName evidence="2">Uncharacterized protein</fullName>
    </submittedName>
</protein>
<dbReference type="Proteomes" id="UP001172457">
    <property type="component" value="Chromosome 8"/>
</dbReference>
<organism evidence="2 3">
    <name type="scientific">Centaurea solstitialis</name>
    <name type="common">yellow star-thistle</name>
    <dbReference type="NCBI Taxonomy" id="347529"/>
    <lineage>
        <taxon>Eukaryota</taxon>
        <taxon>Viridiplantae</taxon>
        <taxon>Streptophyta</taxon>
        <taxon>Embryophyta</taxon>
        <taxon>Tracheophyta</taxon>
        <taxon>Spermatophyta</taxon>
        <taxon>Magnoliopsida</taxon>
        <taxon>eudicotyledons</taxon>
        <taxon>Gunneridae</taxon>
        <taxon>Pentapetalae</taxon>
        <taxon>asterids</taxon>
        <taxon>campanulids</taxon>
        <taxon>Asterales</taxon>
        <taxon>Asteraceae</taxon>
        <taxon>Carduoideae</taxon>
        <taxon>Cardueae</taxon>
        <taxon>Centaureinae</taxon>
        <taxon>Centaurea</taxon>
    </lineage>
</organism>
<dbReference type="PANTHER" id="PTHR31513:SF10">
    <property type="entry name" value="TYROSINE-PROTEIN KINASE EPHRIN TYPE A_B RECEPTOR-LIKE DOMAIN-CONTAINING PROTEIN"/>
    <property type="match status" value="1"/>
</dbReference>
<feature type="transmembrane region" description="Helical" evidence="1">
    <location>
        <begin position="5"/>
        <end position="21"/>
    </location>
</feature>
<evidence type="ECO:0000313" key="2">
    <source>
        <dbReference type="EMBL" id="KAJ9538936.1"/>
    </source>
</evidence>
<keyword evidence="1" id="KW-1133">Transmembrane helix</keyword>